<dbReference type="EMBL" id="CM003380">
    <property type="protein sequence ID" value="KOM55226.1"/>
    <property type="molecule type" value="Genomic_DNA"/>
</dbReference>
<dbReference type="AlphaFoldDB" id="A0A0L9VJK2"/>
<evidence type="ECO:0000313" key="2">
    <source>
        <dbReference type="EMBL" id="KOM55226.1"/>
    </source>
</evidence>
<evidence type="ECO:0000256" key="1">
    <source>
        <dbReference type="SAM" id="MobiDB-lite"/>
    </source>
</evidence>
<evidence type="ECO:0000313" key="3">
    <source>
        <dbReference type="Proteomes" id="UP000053144"/>
    </source>
</evidence>
<organism evidence="2 3">
    <name type="scientific">Phaseolus angularis</name>
    <name type="common">Azuki bean</name>
    <name type="synonym">Vigna angularis</name>
    <dbReference type="NCBI Taxonomy" id="3914"/>
    <lineage>
        <taxon>Eukaryota</taxon>
        <taxon>Viridiplantae</taxon>
        <taxon>Streptophyta</taxon>
        <taxon>Embryophyta</taxon>
        <taxon>Tracheophyta</taxon>
        <taxon>Spermatophyta</taxon>
        <taxon>Magnoliopsida</taxon>
        <taxon>eudicotyledons</taxon>
        <taxon>Gunneridae</taxon>
        <taxon>Pentapetalae</taxon>
        <taxon>rosids</taxon>
        <taxon>fabids</taxon>
        <taxon>Fabales</taxon>
        <taxon>Fabaceae</taxon>
        <taxon>Papilionoideae</taxon>
        <taxon>50 kb inversion clade</taxon>
        <taxon>NPAAA clade</taxon>
        <taxon>indigoferoid/millettioid clade</taxon>
        <taxon>Phaseoleae</taxon>
        <taxon>Vigna</taxon>
    </lineage>
</organism>
<feature type="compositionally biased region" description="Basic and acidic residues" evidence="1">
    <location>
        <begin position="63"/>
        <end position="72"/>
    </location>
</feature>
<feature type="region of interest" description="Disordered" evidence="1">
    <location>
        <begin position="38"/>
        <end position="72"/>
    </location>
</feature>
<feature type="compositionally biased region" description="Polar residues" evidence="1">
    <location>
        <begin position="46"/>
        <end position="62"/>
    </location>
</feature>
<gene>
    <name evidence="2" type="ORF">LR48_Vigan10g111800</name>
</gene>
<sequence length="101" mass="11393">MQKVVSKENIVDSFLRNLCLKLGTGRVRRTPLNAVARGGNARYDSDSINARGNDDSNNNDSARGNDDNTRGDEKYYYIEGDFGVEEGKFWKFLENGLRRGN</sequence>
<proteinExistence type="predicted"/>
<reference evidence="3" key="1">
    <citation type="journal article" date="2015" name="Proc. Natl. Acad. Sci. U.S.A.">
        <title>Genome sequencing of adzuki bean (Vigna angularis) provides insight into high starch and low fat accumulation and domestication.</title>
        <authorList>
            <person name="Yang K."/>
            <person name="Tian Z."/>
            <person name="Chen C."/>
            <person name="Luo L."/>
            <person name="Zhao B."/>
            <person name="Wang Z."/>
            <person name="Yu L."/>
            <person name="Li Y."/>
            <person name="Sun Y."/>
            <person name="Li W."/>
            <person name="Chen Y."/>
            <person name="Li Y."/>
            <person name="Zhang Y."/>
            <person name="Ai D."/>
            <person name="Zhao J."/>
            <person name="Shang C."/>
            <person name="Ma Y."/>
            <person name="Wu B."/>
            <person name="Wang M."/>
            <person name="Gao L."/>
            <person name="Sun D."/>
            <person name="Zhang P."/>
            <person name="Guo F."/>
            <person name="Wang W."/>
            <person name="Li Y."/>
            <person name="Wang J."/>
            <person name="Varshney R.K."/>
            <person name="Wang J."/>
            <person name="Ling H.Q."/>
            <person name="Wan P."/>
        </authorList>
    </citation>
    <scope>NUCLEOTIDE SEQUENCE</scope>
    <source>
        <strain evidence="3">cv. Jingnong 6</strain>
    </source>
</reference>
<accession>A0A0L9VJK2</accession>
<dbReference type="Proteomes" id="UP000053144">
    <property type="component" value="Chromosome 10"/>
</dbReference>
<protein>
    <submittedName>
        <fullName evidence="2">Uncharacterized protein</fullName>
    </submittedName>
</protein>
<dbReference type="Gramene" id="KOM55226">
    <property type="protein sequence ID" value="KOM55226"/>
    <property type="gene ID" value="LR48_Vigan10g111800"/>
</dbReference>
<name>A0A0L9VJK2_PHAAN</name>